<protein>
    <submittedName>
        <fullName evidence="4">Aminotransferase</fullName>
    </submittedName>
</protein>
<gene>
    <name evidence="4" type="ORF">DIR46_18175</name>
</gene>
<dbReference type="Gene3D" id="3.40.640.10">
    <property type="entry name" value="Type I PLP-dependent aspartate aminotransferase-like (Major domain)"/>
    <property type="match status" value="1"/>
</dbReference>
<evidence type="ECO:0000313" key="4">
    <source>
        <dbReference type="EMBL" id="AWL06170.1"/>
    </source>
</evidence>
<reference evidence="4 5" key="1">
    <citation type="submission" date="2018-05" db="EMBL/GenBank/DDBJ databases">
        <title>Complete genome sequence of Massilia oculi sp. nov. CCUG 43427T (=DSM 26321T), the type strain of M. oculi, and comparison with genome sequences of other Massilia strains.</title>
        <authorList>
            <person name="Zhu B."/>
        </authorList>
    </citation>
    <scope>NUCLEOTIDE SEQUENCE [LARGE SCALE GENOMIC DNA]</scope>
    <source>
        <strain evidence="4 5">CCUG 43427</strain>
    </source>
</reference>
<name>A0A2S2DLC7_9BURK</name>
<evidence type="ECO:0000256" key="1">
    <source>
        <dbReference type="ARBA" id="ARBA00022898"/>
    </source>
</evidence>
<dbReference type="PROSITE" id="PS51318">
    <property type="entry name" value="TAT"/>
    <property type="match status" value="1"/>
</dbReference>
<dbReference type="AlphaFoldDB" id="A0A2S2DLC7"/>
<dbReference type="OrthoDB" id="9764293at2"/>
<dbReference type="PANTHER" id="PTHR43092">
    <property type="entry name" value="L-CYSTEINE DESULFHYDRASE"/>
    <property type="match status" value="1"/>
</dbReference>
<dbReference type="RefSeq" id="WP_109346494.1">
    <property type="nucleotide sequence ID" value="NZ_CP029343.1"/>
</dbReference>
<dbReference type="GO" id="GO:0008483">
    <property type="term" value="F:transaminase activity"/>
    <property type="evidence" value="ECO:0007669"/>
    <property type="project" value="UniProtKB-KW"/>
</dbReference>
<evidence type="ECO:0000259" key="3">
    <source>
        <dbReference type="Pfam" id="PF00266"/>
    </source>
</evidence>
<proteinExistence type="predicted"/>
<keyword evidence="2" id="KW-0732">Signal</keyword>
<dbReference type="InterPro" id="IPR006311">
    <property type="entry name" value="TAT_signal"/>
</dbReference>
<dbReference type="InterPro" id="IPR015422">
    <property type="entry name" value="PyrdxlP-dep_Trfase_small"/>
</dbReference>
<dbReference type="InterPro" id="IPR015424">
    <property type="entry name" value="PyrdxlP-dep_Trfase"/>
</dbReference>
<dbReference type="InterPro" id="IPR000192">
    <property type="entry name" value="Aminotrans_V_dom"/>
</dbReference>
<feature type="chain" id="PRO_5015690917" evidence="2">
    <location>
        <begin position="32"/>
        <end position="419"/>
    </location>
</feature>
<dbReference type="SUPFAM" id="SSF53383">
    <property type="entry name" value="PLP-dependent transferases"/>
    <property type="match status" value="1"/>
</dbReference>
<feature type="signal peptide" evidence="2">
    <location>
        <begin position="1"/>
        <end position="31"/>
    </location>
</feature>
<accession>A0A2S2DLC7</accession>
<organism evidence="4 5">
    <name type="scientific">Massilia oculi</name>
    <dbReference type="NCBI Taxonomy" id="945844"/>
    <lineage>
        <taxon>Bacteria</taxon>
        <taxon>Pseudomonadati</taxon>
        <taxon>Pseudomonadota</taxon>
        <taxon>Betaproteobacteria</taxon>
        <taxon>Burkholderiales</taxon>
        <taxon>Oxalobacteraceae</taxon>
        <taxon>Telluria group</taxon>
        <taxon>Massilia</taxon>
    </lineage>
</organism>
<feature type="domain" description="Aminotransferase class V" evidence="3">
    <location>
        <begin position="76"/>
        <end position="391"/>
    </location>
</feature>
<dbReference type="PANTHER" id="PTHR43092:SF6">
    <property type="entry name" value="BLR1280 PROTEIN"/>
    <property type="match status" value="1"/>
</dbReference>
<keyword evidence="1" id="KW-0663">Pyridoxal phosphate</keyword>
<keyword evidence="5" id="KW-1185">Reference proteome</keyword>
<sequence>MKPIAYRRRKLLRTAAGLSIGSAALPWPAAAAPGDAGLGASYDVAGDIVNLENAYYGIMARPVLEDYKRNLDYLNRHNTHYLRTRFDREDMTAIRAQLAAYAGVAPGEIAITRSAVESLQNLILNYRLLKEGEAVMICNLDYGTVMDAMRELAQRRGAGLVSVTIPEPATRQNVIDAYAEALRRHPRTRLLLLTHINHRTGLVLPVAEIARIARERGVDVVVDIAQSFGQLDFRIPELGADFVGANLHKWIGAPLGLGFLYVREGRLQDIDIDCGNTEHPPTDIRARVNAGTLNVAAVMTIPGALAFHARIPLAARAAHLRGLRDYWVTRVRALPGVQVLTPDDAGMTGAVTSFRLKGKTSFEDNVALARTLLDRHGVFTVAREGPAGGSCIRVTPSYFTTTAQLDRLVAAIRALSAQA</sequence>
<dbReference type="Pfam" id="PF00266">
    <property type="entry name" value="Aminotran_5"/>
    <property type="match status" value="1"/>
</dbReference>
<keyword evidence="4" id="KW-0032">Aminotransferase</keyword>
<dbReference type="EMBL" id="CP029343">
    <property type="protein sequence ID" value="AWL06170.1"/>
    <property type="molecule type" value="Genomic_DNA"/>
</dbReference>
<evidence type="ECO:0000313" key="5">
    <source>
        <dbReference type="Proteomes" id="UP000245820"/>
    </source>
</evidence>
<dbReference type="InterPro" id="IPR015421">
    <property type="entry name" value="PyrdxlP-dep_Trfase_major"/>
</dbReference>
<dbReference type="KEGG" id="mtim:DIR46_18175"/>
<evidence type="ECO:0000256" key="2">
    <source>
        <dbReference type="SAM" id="SignalP"/>
    </source>
</evidence>
<dbReference type="Gene3D" id="3.90.1150.10">
    <property type="entry name" value="Aspartate Aminotransferase, domain 1"/>
    <property type="match status" value="1"/>
</dbReference>
<keyword evidence="4" id="KW-0808">Transferase</keyword>
<dbReference type="Proteomes" id="UP000245820">
    <property type="component" value="Chromosome"/>
</dbReference>